<organism evidence="9 10">
    <name type="scientific">Acorus calamus</name>
    <name type="common">Sweet flag</name>
    <dbReference type="NCBI Taxonomy" id="4465"/>
    <lineage>
        <taxon>Eukaryota</taxon>
        <taxon>Viridiplantae</taxon>
        <taxon>Streptophyta</taxon>
        <taxon>Embryophyta</taxon>
        <taxon>Tracheophyta</taxon>
        <taxon>Spermatophyta</taxon>
        <taxon>Magnoliopsida</taxon>
        <taxon>Liliopsida</taxon>
        <taxon>Acoraceae</taxon>
        <taxon>Acorus</taxon>
    </lineage>
</organism>
<sequence>MSSKKKSSSSSSSSSIFSIKCGCKDSKSVSVSASSVSADANKPSAGAVSRPDTSSFDTLSSSWDAAADDRYSLFSSSAGGGGGGADDAAAASGSRSFSGLLRQLGEMEQSLVAWGGAPAKEEVPAAATSSEAERLGESVAVVKESEDPLGDFRNSMAQMIVEKEIFGGEGLKELLGRFLSLNHPRHHPVIVRAFAEIWEELFRDYYFSRNAPVLFHHSRR</sequence>
<protein>
    <recommendedName>
        <fullName evidence="6">Transcription repressor</fullName>
    </recommendedName>
    <alternativeName>
        <fullName evidence="6">Ovate family protein</fullName>
    </alternativeName>
</protein>
<name>A0AAV9DWG9_ACOCL</name>
<dbReference type="InterPro" id="IPR038933">
    <property type="entry name" value="Ovate"/>
</dbReference>
<dbReference type="InterPro" id="IPR006458">
    <property type="entry name" value="Ovate_C"/>
</dbReference>
<dbReference type="PROSITE" id="PS51754">
    <property type="entry name" value="OVATE"/>
    <property type="match status" value="1"/>
</dbReference>
<reference evidence="9" key="1">
    <citation type="journal article" date="2023" name="Nat. Commun.">
        <title>Diploid and tetraploid genomes of Acorus and the evolution of monocots.</title>
        <authorList>
            <person name="Ma L."/>
            <person name="Liu K.W."/>
            <person name="Li Z."/>
            <person name="Hsiao Y.Y."/>
            <person name="Qi Y."/>
            <person name="Fu T."/>
            <person name="Tang G.D."/>
            <person name="Zhang D."/>
            <person name="Sun W.H."/>
            <person name="Liu D.K."/>
            <person name="Li Y."/>
            <person name="Chen G.Z."/>
            <person name="Liu X.D."/>
            <person name="Liao X.Y."/>
            <person name="Jiang Y.T."/>
            <person name="Yu X."/>
            <person name="Hao Y."/>
            <person name="Huang J."/>
            <person name="Zhao X.W."/>
            <person name="Ke S."/>
            <person name="Chen Y.Y."/>
            <person name="Wu W.L."/>
            <person name="Hsu J.L."/>
            <person name="Lin Y.F."/>
            <person name="Huang M.D."/>
            <person name="Li C.Y."/>
            <person name="Huang L."/>
            <person name="Wang Z.W."/>
            <person name="Zhao X."/>
            <person name="Zhong W.Y."/>
            <person name="Peng D.H."/>
            <person name="Ahmad S."/>
            <person name="Lan S."/>
            <person name="Zhang J.S."/>
            <person name="Tsai W.C."/>
            <person name="Van de Peer Y."/>
            <person name="Liu Z.J."/>
        </authorList>
    </citation>
    <scope>NUCLEOTIDE SEQUENCE</scope>
    <source>
        <strain evidence="9">CP</strain>
    </source>
</reference>
<evidence type="ECO:0000259" key="8">
    <source>
        <dbReference type="PROSITE" id="PS51754"/>
    </source>
</evidence>
<evidence type="ECO:0000256" key="1">
    <source>
        <dbReference type="ARBA" id="ARBA00004123"/>
    </source>
</evidence>
<keyword evidence="10" id="KW-1185">Reference proteome</keyword>
<evidence type="ECO:0000256" key="7">
    <source>
        <dbReference type="SAM" id="MobiDB-lite"/>
    </source>
</evidence>
<accession>A0AAV9DWG9</accession>
<dbReference type="Pfam" id="PF04844">
    <property type="entry name" value="Ovate"/>
    <property type="match status" value="1"/>
</dbReference>
<comment type="caution">
    <text evidence="9">The sequence shown here is derived from an EMBL/GenBank/DDBJ whole genome shotgun (WGS) entry which is preliminary data.</text>
</comment>
<comment type="function">
    <text evidence="6">Transcriptional repressor that regulates multiple aspects of plant growth and development.</text>
</comment>
<keyword evidence="4 6" id="KW-0804">Transcription</keyword>
<evidence type="ECO:0000256" key="5">
    <source>
        <dbReference type="ARBA" id="ARBA00023242"/>
    </source>
</evidence>
<evidence type="ECO:0000256" key="3">
    <source>
        <dbReference type="ARBA" id="ARBA00023015"/>
    </source>
</evidence>
<keyword evidence="3 6" id="KW-0805">Transcription regulation</keyword>
<dbReference type="AlphaFoldDB" id="A0AAV9DWG9"/>
<dbReference type="PANTHER" id="PTHR33057:SF70">
    <property type="entry name" value="TRANSCRIPTION REPRESSOR-RELATED"/>
    <property type="match status" value="1"/>
</dbReference>
<feature type="compositionally biased region" description="Polar residues" evidence="7">
    <location>
        <begin position="51"/>
        <end position="60"/>
    </location>
</feature>
<reference evidence="9" key="2">
    <citation type="submission" date="2023-06" db="EMBL/GenBank/DDBJ databases">
        <authorList>
            <person name="Ma L."/>
            <person name="Liu K.-W."/>
            <person name="Li Z."/>
            <person name="Hsiao Y.-Y."/>
            <person name="Qi Y."/>
            <person name="Fu T."/>
            <person name="Tang G."/>
            <person name="Zhang D."/>
            <person name="Sun W.-H."/>
            <person name="Liu D.-K."/>
            <person name="Li Y."/>
            <person name="Chen G.-Z."/>
            <person name="Liu X.-D."/>
            <person name="Liao X.-Y."/>
            <person name="Jiang Y.-T."/>
            <person name="Yu X."/>
            <person name="Hao Y."/>
            <person name="Huang J."/>
            <person name="Zhao X.-W."/>
            <person name="Ke S."/>
            <person name="Chen Y.-Y."/>
            <person name="Wu W.-L."/>
            <person name="Hsu J.-L."/>
            <person name="Lin Y.-F."/>
            <person name="Huang M.-D."/>
            <person name="Li C.-Y."/>
            <person name="Huang L."/>
            <person name="Wang Z.-W."/>
            <person name="Zhao X."/>
            <person name="Zhong W.-Y."/>
            <person name="Peng D.-H."/>
            <person name="Ahmad S."/>
            <person name="Lan S."/>
            <person name="Zhang J.-S."/>
            <person name="Tsai W.-C."/>
            <person name="Van De Peer Y."/>
            <person name="Liu Z.-J."/>
        </authorList>
    </citation>
    <scope>NUCLEOTIDE SEQUENCE</scope>
    <source>
        <strain evidence="9">CP</strain>
        <tissue evidence="9">Leaves</tissue>
    </source>
</reference>
<gene>
    <name evidence="9" type="ORF">QJS10_CPB11g01914</name>
</gene>
<dbReference type="GO" id="GO:0005634">
    <property type="term" value="C:nucleus"/>
    <property type="evidence" value="ECO:0007669"/>
    <property type="project" value="UniProtKB-SubCell"/>
</dbReference>
<evidence type="ECO:0000313" key="10">
    <source>
        <dbReference type="Proteomes" id="UP001180020"/>
    </source>
</evidence>
<dbReference type="GO" id="GO:0045892">
    <property type="term" value="P:negative regulation of DNA-templated transcription"/>
    <property type="evidence" value="ECO:0007669"/>
    <property type="project" value="UniProtKB-UniRule"/>
</dbReference>
<proteinExistence type="predicted"/>
<dbReference type="Proteomes" id="UP001180020">
    <property type="component" value="Unassembled WGS sequence"/>
</dbReference>
<comment type="subcellular location">
    <subcellularLocation>
        <location evidence="1 6">Nucleus</location>
    </subcellularLocation>
</comment>
<evidence type="ECO:0000256" key="4">
    <source>
        <dbReference type="ARBA" id="ARBA00023163"/>
    </source>
</evidence>
<keyword evidence="5 6" id="KW-0539">Nucleus</keyword>
<dbReference type="EMBL" id="JAUJYO010000011">
    <property type="protein sequence ID" value="KAK1305291.1"/>
    <property type="molecule type" value="Genomic_DNA"/>
</dbReference>
<evidence type="ECO:0000256" key="2">
    <source>
        <dbReference type="ARBA" id="ARBA00022491"/>
    </source>
</evidence>
<feature type="region of interest" description="Disordered" evidence="7">
    <location>
        <begin position="32"/>
        <end position="60"/>
    </location>
</feature>
<evidence type="ECO:0000313" key="9">
    <source>
        <dbReference type="EMBL" id="KAK1305291.1"/>
    </source>
</evidence>
<dbReference type="PANTHER" id="PTHR33057">
    <property type="entry name" value="TRANSCRIPTION REPRESSOR OFP7-RELATED"/>
    <property type="match status" value="1"/>
</dbReference>
<evidence type="ECO:0000256" key="6">
    <source>
        <dbReference type="RuleBase" id="RU367028"/>
    </source>
</evidence>
<dbReference type="NCBIfam" id="TIGR01568">
    <property type="entry name" value="A_thal_3678"/>
    <property type="match status" value="1"/>
</dbReference>
<feature type="domain" description="OVATE" evidence="8">
    <location>
        <begin position="141"/>
        <end position="200"/>
    </location>
</feature>
<keyword evidence="2 6" id="KW-0678">Repressor</keyword>